<dbReference type="EMBL" id="JBBPBN010000015">
    <property type="protein sequence ID" value="KAK9023383.1"/>
    <property type="molecule type" value="Genomic_DNA"/>
</dbReference>
<evidence type="ECO:0000313" key="2">
    <source>
        <dbReference type="Proteomes" id="UP001396334"/>
    </source>
</evidence>
<evidence type="ECO:0008006" key="3">
    <source>
        <dbReference type="Google" id="ProtNLM"/>
    </source>
</evidence>
<gene>
    <name evidence="1" type="ORF">V6N11_003603</name>
</gene>
<protein>
    <recommendedName>
        <fullName evidence="3">rRNA N-glycosidase</fullName>
    </recommendedName>
</protein>
<dbReference type="InterPro" id="IPR008979">
    <property type="entry name" value="Galactose-bd-like_sf"/>
</dbReference>
<sequence length="277" mass="30349">MIQPSGNSAPNIVVNQYFSNGMRYWHPNCYNGFVVSTSSVGLSPRSGVSGCVAVSGPLSGCTGVMATLRLEFHGSAPSYLFIGKTSVSKGKWEMVVGSFSLSTVPKRVIFYLEGPPPGDELIINSVVISCFNSSKSEIFPQTRKVFATATERTQSWNGIQQEITGRVQGNVAYNVMAVLRIYGNRQGLGAIAGKVHAKWFPIKSSPLFRRPTSRVQALTFLSVLSAKHAEKIPLSPPPVIESTVQQWIQALNNKDLMTAVQNRLTDLFSHVKEKFRH</sequence>
<proteinExistence type="predicted"/>
<dbReference type="SUPFAM" id="SSF49785">
    <property type="entry name" value="Galactose-binding domain-like"/>
    <property type="match status" value="1"/>
</dbReference>
<accession>A0ABR2SDZ2</accession>
<dbReference type="PANTHER" id="PTHR31490:SF1">
    <property type="entry name" value="ENDO-1,4-BETA-XYLANASE 1"/>
    <property type="match status" value="1"/>
</dbReference>
<name>A0ABR2SDZ2_9ROSI</name>
<dbReference type="InterPro" id="IPR044846">
    <property type="entry name" value="GH10"/>
</dbReference>
<organism evidence="1 2">
    <name type="scientific">Hibiscus sabdariffa</name>
    <name type="common">roselle</name>
    <dbReference type="NCBI Taxonomy" id="183260"/>
    <lineage>
        <taxon>Eukaryota</taxon>
        <taxon>Viridiplantae</taxon>
        <taxon>Streptophyta</taxon>
        <taxon>Embryophyta</taxon>
        <taxon>Tracheophyta</taxon>
        <taxon>Spermatophyta</taxon>
        <taxon>Magnoliopsida</taxon>
        <taxon>eudicotyledons</taxon>
        <taxon>Gunneridae</taxon>
        <taxon>Pentapetalae</taxon>
        <taxon>rosids</taxon>
        <taxon>malvids</taxon>
        <taxon>Malvales</taxon>
        <taxon>Malvaceae</taxon>
        <taxon>Malvoideae</taxon>
        <taxon>Hibiscus</taxon>
    </lineage>
</organism>
<reference evidence="1 2" key="1">
    <citation type="journal article" date="2024" name="G3 (Bethesda)">
        <title>Genome assembly of Hibiscus sabdariffa L. provides insights into metabolisms of medicinal natural products.</title>
        <authorList>
            <person name="Kim T."/>
        </authorList>
    </citation>
    <scope>NUCLEOTIDE SEQUENCE [LARGE SCALE GENOMIC DNA]</scope>
    <source>
        <strain evidence="1">TK-2024</strain>
        <tissue evidence="1">Old leaves</tissue>
    </source>
</reference>
<keyword evidence="2" id="KW-1185">Reference proteome</keyword>
<evidence type="ECO:0000313" key="1">
    <source>
        <dbReference type="EMBL" id="KAK9023383.1"/>
    </source>
</evidence>
<dbReference type="PANTHER" id="PTHR31490">
    <property type="entry name" value="GLYCOSYL HYDROLASE"/>
    <property type="match status" value="1"/>
</dbReference>
<comment type="caution">
    <text evidence="1">The sequence shown here is derived from an EMBL/GenBank/DDBJ whole genome shotgun (WGS) entry which is preliminary data.</text>
</comment>
<dbReference type="Gene3D" id="2.60.120.260">
    <property type="entry name" value="Galactose-binding domain-like"/>
    <property type="match status" value="1"/>
</dbReference>
<dbReference type="Proteomes" id="UP001396334">
    <property type="component" value="Unassembled WGS sequence"/>
</dbReference>